<reference evidence="4" key="1">
    <citation type="journal article" date="2012" name="Nat. Biotechnol.">
        <title>Reference genome sequence of the model plant Setaria.</title>
        <authorList>
            <person name="Bennetzen J.L."/>
            <person name="Schmutz J."/>
            <person name="Wang H."/>
            <person name="Percifield R."/>
            <person name="Hawkins J."/>
            <person name="Pontaroli A.C."/>
            <person name="Estep M."/>
            <person name="Feng L."/>
            <person name="Vaughn J.N."/>
            <person name="Grimwood J."/>
            <person name="Jenkins J."/>
            <person name="Barry K."/>
            <person name="Lindquist E."/>
            <person name="Hellsten U."/>
            <person name="Deshpande S."/>
            <person name="Wang X."/>
            <person name="Wu X."/>
            <person name="Mitros T."/>
            <person name="Triplett J."/>
            <person name="Yang X."/>
            <person name="Ye C.Y."/>
            <person name="Mauro-Herrera M."/>
            <person name="Wang L."/>
            <person name="Li P."/>
            <person name="Sharma M."/>
            <person name="Sharma R."/>
            <person name="Ronald P.C."/>
            <person name="Panaud O."/>
            <person name="Kellogg E.A."/>
            <person name="Brutnell T.P."/>
            <person name="Doust A.N."/>
            <person name="Tuskan G.A."/>
            <person name="Rokhsar D."/>
            <person name="Devos K.M."/>
        </authorList>
    </citation>
    <scope>NUCLEOTIDE SEQUENCE [LARGE SCALE GENOMIC DNA]</scope>
    <source>
        <strain evidence="4">cv. Yugu1</strain>
    </source>
</reference>
<evidence type="ECO:0000313" key="4">
    <source>
        <dbReference type="Proteomes" id="UP000004995"/>
    </source>
</evidence>
<dbReference type="STRING" id="4555.K4AF96"/>
<dbReference type="EMBL" id="AGNK02005951">
    <property type="status" value="NOT_ANNOTATED_CDS"/>
    <property type="molecule type" value="Genomic_DNA"/>
</dbReference>
<protein>
    <recommendedName>
        <fullName evidence="2">ZC3H15/TMA46 family C-terminal domain-containing protein</fullName>
    </recommendedName>
</protein>
<keyword evidence="4" id="KW-1185">Reference proteome</keyword>
<proteinExistence type="predicted"/>
<name>K4AF96_SETIT</name>
<sequence>MQSIRLEAAAMQSIAGAGAGAGELEPAPAAEAASARRSHATAAARAAGRAAMAALVLGRSARVRSGEGSGGLEVVGVFRSWWAAGSGQVREEERRHSPFHFDFSVLKSSPPSPRNSQILAMGAEAEGTAPPQAAAAGEPATAARAQPISAAQFLSWKQRKDAEEAARKAEAAQKRAADIASGAVQMNGRELFQHEPWVFDNNIY</sequence>
<evidence type="ECO:0000313" key="3">
    <source>
        <dbReference type="EnsemblPlants" id="KQK90635"/>
    </source>
</evidence>
<dbReference type="Gramene" id="KQK90635">
    <property type="protein sequence ID" value="KQK90635"/>
    <property type="gene ID" value="SETIT_037553mg"/>
</dbReference>
<accession>K4AF96</accession>
<evidence type="ECO:0000259" key="2">
    <source>
        <dbReference type="Pfam" id="PF16543"/>
    </source>
</evidence>
<dbReference type="eggNOG" id="ENOG502S8PW">
    <property type="taxonomic scope" value="Eukaryota"/>
</dbReference>
<feature type="region of interest" description="Disordered" evidence="1">
    <location>
        <begin position="125"/>
        <end position="144"/>
    </location>
</feature>
<dbReference type="InParanoid" id="K4AF96"/>
<organism evidence="3 4">
    <name type="scientific">Setaria italica</name>
    <name type="common">Foxtail millet</name>
    <name type="synonym">Panicum italicum</name>
    <dbReference type="NCBI Taxonomy" id="4555"/>
    <lineage>
        <taxon>Eukaryota</taxon>
        <taxon>Viridiplantae</taxon>
        <taxon>Streptophyta</taxon>
        <taxon>Embryophyta</taxon>
        <taxon>Tracheophyta</taxon>
        <taxon>Spermatophyta</taxon>
        <taxon>Magnoliopsida</taxon>
        <taxon>Liliopsida</taxon>
        <taxon>Poales</taxon>
        <taxon>Poaceae</taxon>
        <taxon>PACMAD clade</taxon>
        <taxon>Panicoideae</taxon>
        <taxon>Panicodae</taxon>
        <taxon>Paniceae</taxon>
        <taxon>Cenchrinae</taxon>
        <taxon>Setaria</taxon>
    </lineage>
</organism>
<dbReference type="EnsemblPlants" id="KQK90635">
    <property type="protein sequence ID" value="KQK90635"/>
    <property type="gene ID" value="SETIT_037553mg"/>
</dbReference>
<evidence type="ECO:0000256" key="1">
    <source>
        <dbReference type="SAM" id="MobiDB-lite"/>
    </source>
</evidence>
<reference evidence="3" key="2">
    <citation type="submission" date="2018-08" db="UniProtKB">
        <authorList>
            <consortium name="EnsemblPlants"/>
        </authorList>
    </citation>
    <scope>IDENTIFICATION</scope>
    <source>
        <strain evidence="3">Yugu1</strain>
    </source>
</reference>
<feature type="domain" description="ZC3H15/TMA46 family C-terminal" evidence="2">
    <location>
        <begin position="146"/>
        <end position="200"/>
    </location>
</feature>
<dbReference type="Proteomes" id="UP000004995">
    <property type="component" value="Unassembled WGS sequence"/>
</dbReference>
<dbReference type="Pfam" id="PF16543">
    <property type="entry name" value="DFRP_C"/>
    <property type="match status" value="1"/>
</dbReference>
<dbReference type="HOGENOM" id="CLU_1345223_0_0_1"/>
<dbReference type="AlphaFoldDB" id="K4AF96"/>
<dbReference type="InterPro" id="IPR032378">
    <property type="entry name" value="ZC3H15/TMA46_C"/>
</dbReference>